<accession>A0A8H7AX29</accession>
<keyword evidence="2" id="KW-1185">Reference proteome</keyword>
<gene>
    <name evidence="1" type="ORF">GJ744_000257</name>
</gene>
<organism evidence="1 2">
    <name type="scientific">Endocarpon pusillum</name>
    <dbReference type="NCBI Taxonomy" id="364733"/>
    <lineage>
        <taxon>Eukaryota</taxon>
        <taxon>Fungi</taxon>
        <taxon>Dikarya</taxon>
        <taxon>Ascomycota</taxon>
        <taxon>Pezizomycotina</taxon>
        <taxon>Eurotiomycetes</taxon>
        <taxon>Chaetothyriomycetidae</taxon>
        <taxon>Verrucariales</taxon>
        <taxon>Verrucariaceae</taxon>
        <taxon>Endocarpon</taxon>
    </lineage>
</organism>
<dbReference type="EMBL" id="JAACFV010000010">
    <property type="protein sequence ID" value="KAF7512690.1"/>
    <property type="molecule type" value="Genomic_DNA"/>
</dbReference>
<protein>
    <submittedName>
        <fullName evidence="1">Uncharacterized protein</fullName>
    </submittedName>
</protein>
<evidence type="ECO:0000313" key="1">
    <source>
        <dbReference type="EMBL" id="KAF7512690.1"/>
    </source>
</evidence>
<sequence length="59" mass="6685">MGQRDRIITAYELIAWGGFPLHRMLERADTIDGAPSVRVDTKAVSSKVDHTPMYMIPRL</sequence>
<comment type="caution">
    <text evidence="1">The sequence shown here is derived from an EMBL/GenBank/DDBJ whole genome shotgun (WGS) entry which is preliminary data.</text>
</comment>
<name>A0A8H7AX29_9EURO</name>
<dbReference type="Proteomes" id="UP000606974">
    <property type="component" value="Unassembled WGS sequence"/>
</dbReference>
<reference evidence="1" key="1">
    <citation type="submission" date="2020-02" db="EMBL/GenBank/DDBJ databases">
        <authorList>
            <person name="Palmer J.M."/>
        </authorList>
    </citation>
    <scope>NUCLEOTIDE SEQUENCE</scope>
    <source>
        <strain evidence="1">EPUS1.4</strain>
        <tissue evidence="1">Thallus</tissue>
    </source>
</reference>
<evidence type="ECO:0000313" key="2">
    <source>
        <dbReference type="Proteomes" id="UP000606974"/>
    </source>
</evidence>
<proteinExistence type="predicted"/>
<dbReference type="AlphaFoldDB" id="A0A8H7AX29"/>